<gene>
    <name evidence="1" type="ORF">MPH_04508</name>
</gene>
<dbReference type="EMBL" id="AHHD01000212">
    <property type="protein sequence ID" value="EKG18248.1"/>
    <property type="molecule type" value="Genomic_DNA"/>
</dbReference>
<dbReference type="Proteomes" id="UP000007129">
    <property type="component" value="Unassembled WGS sequence"/>
</dbReference>
<dbReference type="AlphaFoldDB" id="K2RTY3"/>
<reference evidence="1 2" key="1">
    <citation type="journal article" date="2012" name="BMC Genomics">
        <title>Tools to kill: Genome of one of the most destructive plant pathogenic fungi Macrophomina phaseolina.</title>
        <authorList>
            <person name="Islam M.S."/>
            <person name="Haque M.S."/>
            <person name="Islam M.M."/>
            <person name="Emdad E.M."/>
            <person name="Halim A."/>
            <person name="Hossen Q.M.M."/>
            <person name="Hossain M.Z."/>
            <person name="Ahmed B."/>
            <person name="Rahim S."/>
            <person name="Rahman M.S."/>
            <person name="Alam M.M."/>
            <person name="Hou S."/>
            <person name="Wan X."/>
            <person name="Saito J.A."/>
            <person name="Alam M."/>
        </authorList>
    </citation>
    <scope>NUCLEOTIDE SEQUENCE [LARGE SCALE GENOMIC DNA]</scope>
    <source>
        <strain evidence="1 2">MS6</strain>
    </source>
</reference>
<dbReference type="HOGENOM" id="CLU_1949230_0_0_1"/>
<name>K2RTY3_MACPH</name>
<comment type="caution">
    <text evidence="1">The sequence shown here is derived from an EMBL/GenBank/DDBJ whole genome shotgun (WGS) entry which is preliminary data.</text>
</comment>
<proteinExistence type="predicted"/>
<sequence length="129" mass="14596">MSGIPAHRGEVQRPTGPGVPGLAPEAGIYGDHGFDCWLGLWLNKPCMSVAIFLGASVLEEKGTERTGYRIQIDRAYGRCPNQALQWFLWLEVQRKPFGWGSMYHRFPLNASFAGLEFNQRLFPRLLFEP</sequence>
<dbReference type="VEuPathDB" id="FungiDB:MPH_04508"/>
<organism evidence="1 2">
    <name type="scientific">Macrophomina phaseolina (strain MS6)</name>
    <name type="common">Charcoal rot fungus</name>
    <dbReference type="NCBI Taxonomy" id="1126212"/>
    <lineage>
        <taxon>Eukaryota</taxon>
        <taxon>Fungi</taxon>
        <taxon>Dikarya</taxon>
        <taxon>Ascomycota</taxon>
        <taxon>Pezizomycotina</taxon>
        <taxon>Dothideomycetes</taxon>
        <taxon>Dothideomycetes incertae sedis</taxon>
        <taxon>Botryosphaeriales</taxon>
        <taxon>Botryosphaeriaceae</taxon>
        <taxon>Macrophomina</taxon>
    </lineage>
</organism>
<accession>K2RTY3</accession>
<dbReference type="InParanoid" id="K2RTY3"/>
<evidence type="ECO:0000313" key="2">
    <source>
        <dbReference type="Proteomes" id="UP000007129"/>
    </source>
</evidence>
<evidence type="ECO:0000313" key="1">
    <source>
        <dbReference type="EMBL" id="EKG18248.1"/>
    </source>
</evidence>
<protein>
    <submittedName>
        <fullName evidence="1">Uncharacterized protein</fullName>
    </submittedName>
</protein>